<accession>A0A4E0QWD5</accession>
<comment type="caution">
    <text evidence="1">The sequence shown here is derived from an EMBL/GenBank/DDBJ whole genome shotgun (WGS) entry which is preliminary data.</text>
</comment>
<gene>
    <name evidence="1" type="ORF">PN36_33965</name>
</gene>
<organism evidence="1 2">
    <name type="scientific">Candidatus Thiomargarita nelsonii</name>
    <dbReference type="NCBI Taxonomy" id="1003181"/>
    <lineage>
        <taxon>Bacteria</taxon>
        <taxon>Pseudomonadati</taxon>
        <taxon>Pseudomonadota</taxon>
        <taxon>Gammaproteobacteria</taxon>
        <taxon>Thiotrichales</taxon>
        <taxon>Thiotrichaceae</taxon>
        <taxon>Thiomargarita</taxon>
    </lineage>
</organism>
<keyword evidence="2" id="KW-1185">Reference proteome</keyword>
<sequence>MNTLQSVDILQTLDRLIGEMNSLRSQVAALDISSTQTSRSSVRQSEYFGMWAQRDDMSEESSREWLEKWRSQQWSRSI</sequence>
<evidence type="ECO:0000313" key="2">
    <source>
        <dbReference type="Proteomes" id="UP000030428"/>
    </source>
</evidence>
<evidence type="ECO:0000313" key="1">
    <source>
        <dbReference type="EMBL" id="TGO01942.1"/>
    </source>
</evidence>
<reference evidence="1 2" key="1">
    <citation type="journal article" date="2016" name="Front. Microbiol.">
        <title>Single-Cell (Meta-)Genomics of a Dimorphic Candidatus Thiomargarita nelsonii Reveals Genomic Plasticity.</title>
        <authorList>
            <person name="Flood B.E."/>
            <person name="Fliss P."/>
            <person name="Jones D.S."/>
            <person name="Dick G.J."/>
            <person name="Jain S."/>
            <person name="Kaster A.K."/>
            <person name="Winkel M."/>
            <person name="Mussmann M."/>
            <person name="Bailey J."/>
        </authorList>
    </citation>
    <scope>NUCLEOTIDE SEQUENCE [LARGE SCALE GENOMIC DNA]</scope>
    <source>
        <strain evidence="1">Hydrate Ridge</strain>
    </source>
</reference>
<name>A0A4E0QWD5_9GAMM</name>
<protein>
    <submittedName>
        <fullName evidence="1">Uncharacterized protein</fullName>
    </submittedName>
</protein>
<dbReference type="Proteomes" id="UP000030428">
    <property type="component" value="Unassembled WGS sequence"/>
</dbReference>
<dbReference type="AlphaFoldDB" id="A0A4E0QWD5"/>
<dbReference type="EMBL" id="JSZA02000374">
    <property type="protein sequence ID" value="TGO01942.1"/>
    <property type="molecule type" value="Genomic_DNA"/>
</dbReference>
<proteinExistence type="predicted"/>